<reference evidence="2 3" key="1">
    <citation type="journal article" date="2019" name="Int. J. Syst. Evol. Microbiol.">
        <title>The Global Catalogue of Microorganisms (GCM) 10K type strain sequencing project: providing services to taxonomists for standard genome sequencing and annotation.</title>
        <authorList>
            <consortium name="The Broad Institute Genomics Platform"/>
            <consortium name="The Broad Institute Genome Sequencing Center for Infectious Disease"/>
            <person name="Wu L."/>
            <person name="Ma J."/>
        </authorList>
    </citation>
    <scope>NUCLEOTIDE SEQUENCE [LARGE SCALE GENOMIC DNA]</scope>
    <source>
        <strain evidence="2 3">JCM 3106</strain>
    </source>
</reference>
<dbReference type="Pfam" id="PF22552">
    <property type="entry name" value="TY-Chap3"/>
    <property type="match status" value="1"/>
</dbReference>
<dbReference type="Proteomes" id="UP001499930">
    <property type="component" value="Unassembled WGS sequence"/>
</dbReference>
<comment type="caution">
    <text evidence="2">The sequence shown here is derived from an EMBL/GenBank/DDBJ whole genome shotgun (WGS) entry which is preliminary data.</text>
</comment>
<protein>
    <recommendedName>
        <fullName evidence="1">TY-Chap N-terminal domain-containing protein</fullName>
    </recommendedName>
</protein>
<feature type="domain" description="TY-Chap N-terminal" evidence="1">
    <location>
        <begin position="181"/>
        <end position="300"/>
    </location>
</feature>
<gene>
    <name evidence="2" type="ORF">GCM10017559_60380</name>
</gene>
<dbReference type="InterPro" id="IPR054344">
    <property type="entry name" value="TY-Chap_N"/>
</dbReference>
<evidence type="ECO:0000313" key="3">
    <source>
        <dbReference type="Proteomes" id="UP001499930"/>
    </source>
</evidence>
<accession>A0ABN3YDL3</accession>
<name>A0ABN3YDL3_9ACTN</name>
<proteinExistence type="predicted"/>
<evidence type="ECO:0000259" key="1">
    <source>
        <dbReference type="Pfam" id="PF22552"/>
    </source>
</evidence>
<keyword evidence="3" id="KW-1185">Reference proteome</keyword>
<organism evidence="2 3">
    <name type="scientific">Streptosporangium longisporum</name>
    <dbReference type="NCBI Taxonomy" id="46187"/>
    <lineage>
        <taxon>Bacteria</taxon>
        <taxon>Bacillati</taxon>
        <taxon>Actinomycetota</taxon>
        <taxon>Actinomycetes</taxon>
        <taxon>Streptosporangiales</taxon>
        <taxon>Streptosporangiaceae</taxon>
        <taxon>Streptosporangium</taxon>
    </lineage>
</organism>
<dbReference type="EMBL" id="BAAAWD010000015">
    <property type="protein sequence ID" value="GAA3026400.1"/>
    <property type="molecule type" value="Genomic_DNA"/>
</dbReference>
<sequence>MNAHTHGSEPRGDDPRGSTWDVLAKPYFGEAGAAPPWIVQYLDGSNVPGDRIRLGDPTTRTYVILSKFMDRYVCAEIFEARGLSDVQRERLHALGWRLEATGTSQIRPTWTVSWTWYERDVEFLMGRAEAVIGALRDVLAVPPERLRCWTWGEDGPLDAPSRFRDRDERPTATGAPALCTGWEDLRRRLDWVLQTLPTDSAVILTDRDRGGVQFMSDRLGFMDTGALDYRPASGELPDRDAPRNDRERRLFELGWTPETAGARSVSWTIGRPVVWADIGPLATQAVEALRVLGFHDPSELAVKTFRNGMGDEHVKHVAGELGIRPEEP</sequence>
<evidence type="ECO:0000313" key="2">
    <source>
        <dbReference type="EMBL" id="GAA3026400.1"/>
    </source>
</evidence>
<dbReference type="RefSeq" id="WP_344901510.1">
    <property type="nucleotide sequence ID" value="NZ_BAAAWD010000015.1"/>
</dbReference>